<dbReference type="Pfam" id="PF06616">
    <property type="entry name" value="BsuBI_PstI_RE"/>
    <property type="match status" value="1"/>
</dbReference>
<comment type="caution">
    <text evidence="9">The sequence shown here is derived from an EMBL/GenBank/DDBJ whole genome shotgun (WGS) entry which is preliminary data.</text>
</comment>
<evidence type="ECO:0000256" key="3">
    <source>
        <dbReference type="ARBA" id="ARBA00022679"/>
    </source>
</evidence>
<dbReference type="InterPro" id="IPR041454">
    <property type="entry name" value="BsuBI/PstI_N"/>
</dbReference>
<evidence type="ECO:0000313" key="10">
    <source>
        <dbReference type="Proteomes" id="UP000299367"/>
    </source>
</evidence>
<dbReference type="PRINTS" id="PR00507">
    <property type="entry name" value="N12N6MTFRASE"/>
</dbReference>
<dbReference type="Pfam" id="PF17728">
    <property type="entry name" value="BsuBI_PstI_RE_N"/>
    <property type="match status" value="1"/>
</dbReference>
<dbReference type="GO" id="GO:0009036">
    <property type="term" value="F:type II site-specific deoxyribonuclease activity"/>
    <property type="evidence" value="ECO:0007669"/>
    <property type="project" value="InterPro"/>
</dbReference>
<dbReference type="PANTHER" id="PTHR33841">
    <property type="entry name" value="DNA METHYLTRANSFERASE YEEA-RELATED"/>
    <property type="match status" value="1"/>
</dbReference>
<dbReference type="RefSeq" id="WP_137908871.1">
    <property type="nucleotide sequence ID" value="NZ_BJCF01000039.1"/>
</dbReference>
<protein>
    <recommendedName>
        <fullName evidence="1">site-specific DNA-methyltransferase (adenine-specific)</fullName>
        <ecNumber evidence="1">2.1.1.72</ecNumber>
    </recommendedName>
</protein>
<evidence type="ECO:0000259" key="7">
    <source>
        <dbReference type="Pfam" id="PF07669"/>
    </source>
</evidence>
<dbReference type="InterPro" id="IPR041963">
    <property type="entry name" value="BsuBI/PstI_C_sf"/>
</dbReference>
<keyword evidence="2" id="KW-0489">Methyltransferase</keyword>
<evidence type="ECO:0000259" key="8">
    <source>
        <dbReference type="Pfam" id="PF17728"/>
    </source>
</evidence>
<dbReference type="Gene3D" id="3.40.50.150">
    <property type="entry name" value="Vaccinia Virus protein VP39"/>
    <property type="match status" value="1"/>
</dbReference>
<feature type="domain" description="Type II methyltransferase M.TaqI-like" evidence="7">
    <location>
        <begin position="114"/>
        <end position="228"/>
    </location>
</feature>
<comment type="catalytic activity">
    <reaction evidence="5">
        <text>a 2'-deoxyadenosine in DNA + S-adenosyl-L-methionine = an N(6)-methyl-2'-deoxyadenosine in DNA + S-adenosyl-L-homocysteine + H(+)</text>
        <dbReference type="Rhea" id="RHEA:15197"/>
        <dbReference type="Rhea" id="RHEA-COMP:12418"/>
        <dbReference type="Rhea" id="RHEA-COMP:12419"/>
        <dbReference type="ChEBI" id="CHEBI:15378"/>
        <dbReference type="ChEBI" id="CHEBI:57856"/>
        <dbReference type="ChEBI" id="CHEBI:59789"/>
        <dbReference type="ChEBI" id="CHEBI:90615"/>
        <dbReference type="ChEBI" id="CHEBI:90616"/>
        <dbReference type="EC" id="2.1.1.72"/>
    </reaction>
</comment>
<dbReference type="Gene3D" id="3.40.1350.80">
    <property type="match status" value="1"/>
</dbReference>
<gene>
    <name evidence="9" type="ORF">NIES80_30950</name>
</gene>
<dbReference type="InterPro" id="IPR011639">
    <property type="entry name" value="MethylTrfase_TaqI-like_dom"/>
</dbReference>
<dbReference type="GO" id="GO:0003677">
    <property type="term" value="F:DNA binding"/>
    <property type="evidence" value="ECO:0007669"/>
    <property type="project" value="InterPro"/>
</dbReference>
<keyword evidence="3" id="KW-0808">Transferase</keyword>
<name>A0A480AK30_9CYAN</name>
<feature type="domain" description="BsuBI/PstI restriction endonuclease" evidence="6">
    <location>
        <begin position="661"/>
        <end position="814"/>
    </location>
</feature>
<dbReference type="GO" id="GO:0000287">
    <property type="term" value="F:magnesium ion binding"/>
    <property type="evidence" value="ECO:0007669"/>
    <property type="project" value="InterPro"/>
</dbReference>
<evidence type="ECO:0000256" key="5">
    <source>
        <dbReference type="ARBA" id="ARBA00047942"/>
    </source>
</evidence>
<dbReference type="GO" id="GO:0009307">
    <property type="term" value="P:DNA restriction-modification system"/>
    <property type="evidence" value="ECO:0007669"/>
    <property type="project" value="InterPro"/>
</dbReference>
<dbReference type="InterPro" id="IPR009528">
    <property type="entry name" value="Restrct_endonuc_II_BsuBI_C"/>
</dbReference>
<evidence type="ECO:0000259" key="6">
    <source>
        <dbReference type="Pfam" id="PF06616"/>
    </source>
</evidence>
<organism evidence="9 10">
    <name type="scientific">Dolichospermum planctonicum</name>
    <dbReference type="NCBI Taxonomy" id="136072"/>
    <lineage>
        <taxon>Bacteria</taxon>
        <taxon>Bacillati</taxon>
        <taxon>Cyanobacteriota</taxon>
        <taxon>Cyanophyceae</taxon>
        <taxon>Nostocales</taxon>
        <taxon>Aphanizomenonaceae</taxon>
        <taxon>Dolichospermum</taxon>
    </lineage>
</organism>
<sequence length="827" mass="94542">MTTFLTDSLDINRFHFSSRLNLKQRSELGQFLTPAPIARFMAGQFNNLSGHISLLDPGAGVGSLTAAFVERLLINADQIESCLITTYEVEETFLPCLEQCLRECCNALQNKGIKADYSLQNQSFIESVGKTSLPLFTKNYHNFTHAILNPPYKKISSKSTEKKILSKLGIETVNLYSAFVWLSILQLSQNGEIVAITPRSFCNGSYFRPFRKAFLEKMAFENIHIFASRSLAFAQDNVLQENIIFHAAKTEVKPKCIEISINSEQELDNCSEIRLVPYNQVIETNDPEMFIHILTNSLEDAVKVQIDKFSSTLDELGLEISTGQVVDFRLKSSLRNSLDDQNVPLIYPESIKPGKILFPPTKPKKSIAIENNQQTQKWLIKPGWYVLIKRFSAKEEKRRIVAAVCSPINSPALGIENHLNYYHAKGKGMNPDLARGLTAFLNSTLFDNYFRLFSGNTQVNATDLRKIRYPSQEDLMQLGSQIDEFVFDQEKLDTLVHKTLSIMSEAINAIQASKRIQEALTILKEISAPKEQQNERSALCLLALADIRPETFWNQATTPKRRITEMMDWFRDYYGKQYAPNTRETVRRQTMHQFVQMGLVVENPDQPKRPINSPKWCYQLQQEALLLIQSYNSDQWEESRRNYAISVKNLLQDRTRNIPTIPVSLPNGQAIYLSAGGQNNLIKDILENFCPRFTPGGLVLYLGDAGDKFIINESQNLREMGVELDPHGKMPDVVVYYQKQDWLILIEAVTSHGPVNLKRHNELKQLFKFSSKGLVFMTAFPTRKEMTRYLAEISWETEVWVADQPDHLIHFNGERFLGPYENRENLS</sequence>
<evidence type="ECO:0000256" key="2">
    <source>
        <dbReference type="ARBA" id="ARBA00022603"/>
    </source>
</evidence>
<evidence type="ECO:0000256" key="1">
    <source>
        <dbReference type="ARBA" id="ARBA00011900"/>
    </source>
</evidence>
<dbReference type="Pfam" id="PF07669">
    <property type="entry name" value="Eco57I"/>
    <property type="match status" value="1"/>
</dbReference>
<proteinExistence type="predicted"/>
<dbReference type="Gene3D" id="1.10.10.1820">
    <property type="entry name" value="BsuBI/PstI restriction endonuclease-like"/>
    <property type="match status" value="1"/>
</dbReference>
<evidence type="ECO:0000256" key="4">
    <source>
        <dbReference type="ARBA" id="ARBA00022691"/>
    </source>
</evidence>
<dbReference type="PANTHER" id="PTHR33841:SF1">
    <property type="entry name" value="DNA METHYLTRANSFERASE A"/>
    <property type="match status" value="1"/>
</dbReference>
<dbReference type="GO" id="GO:0032259">
    <property type="term" value="P:methylation"/>
    <property type="evidence" value="ECO:0007669"/>
    <property type="project" value="UniProtKB-KW"/>
</dbReference>
<evidence type="ECO:0000313" key="9">
    <source>
        <dbReference type="EMBL" id="GCL43381.1"/>
    </source>
</evidence>
<accession>A0A480AK30</accession>
<dbReference type="AlphaFoldDB" id="A0A480AK30"/>
<dbReference type="EC" id="2.1.1.72" evidence="1"/>
<dbReference type="InterPro" id="IPR050953">
    <property type="entry name" value="N4_N6_ade-DNA_methylase"/>
</dbReference>
<dbReference type="InterPro" id="IPR041962">
    <property type="entry name" value="BsuBI/PstI_N_sf"/>
</dbReference>
<keyword evidence="4" id="KW-0949">S-adenosyl-L-methionine</keyword>
<dbReference type="InterPro" id="IPR029063">
    <property type="entry name" value="SAM-dependent_MTases_sf"/>
</dbReference>
<dbReference type="GO" id="GO:0009007">
    <property type="term" value="F:site-specific DNA-methyltransferase (adenine-specific) activity"/>
    <property type="evidence" value="ECO:0007669"/>
    <property type="project" value="UniProtKB-EC"/>
</dbReference>
<feature type="domain" description="BsuBI/PstI restriction endonuclease HTH" evidence="8">
    <location>
        <begin position="514"/>
        <end position="651"/>
    </location>
</feature>
<dbReference type="OrthoDB" id="9798907at2"/>
<reference evidence="10" key="1">
    <citation type="submission" date="2019-02" db="EMBL/GenBank/DDBJ databases">
        <title>Draft genome sequence of Dolichospermum planctonicum NIES-80.</title>
        <authorList>
            <person name="Yamaguchi H."/>
            <person name="Suzuki S."/>
            <person name="Kawachi M."/>
        </authorList>
    </citation>
    <scope>NUCLEOTIDE SEQUENCE [LARGE SCALE GENOMIC DNA]</scope>
    <source>
        <strain evidence="10">NIES-80</strain>
    </source>
</reference>
<dbReference type="SUPFAM" id="SSF53335">
    <property type="entry name" value="S-adenosyl-L-methionine-dependent methyltransferases"/>
    <property type="match status" value="1"/>
</dbReference>
<dbReference type="Proteomes" id="UP000299367">
    <property type="component" value="Unassembled WGS sequence"/>
</dbReference>
<dbReference type="EMBL" id="BJCF01000039">
    <property type="protein sequence ID" value="GCL43381.1"/>
    <property type="molecule type" value="Genomic_DNA"/>
</dbReference>